<dbReference type="OrthoDB" id="546350at2759"/>
<dbReference type="Proteomes" id="UP000749646">
    <property type="component" value="Unassembled WGS sequence"/>
</dbReference>
<organism evidence="2 3">
    <name type="scientific">Modicella reniformis</name>
    <dbReference type="NCBI Taxonomy" id="1440133"/>
    <lineage>
        <taxon>Eukaryota</taxon>
        <taxon>Fungi</taxon>
        <taxon>Fungi incertae sedis</taxon>
        <taxon>Mucoromycota</taxon>
        <taxon>Mortierellomycotina</taxon>
        <taxon>Mortierellomycetes</taxon>
        <taxon>Mortierellales</taxon>
        <taxon>Mortierellaceae</taxon>
        <taxon>Modicella</taxon>
    </lineage>
</organism>
<evidence type="ECO:0000256" key="1">
    <source>
        <dbReference type="SAM" id="Coils"/>
    </source>
</evidence>
<dbReference type="AlphaFoldDB" id="A0A9P6M1R4"/>
<keyword evidence="1" id="KW-0175">Coiled coil</keyword>
<protein>
    <submittedName>
        <fullName evidence="2">Uncharacterized protein</fullName>
    </submittedName>
</protein>
<accession>A0A9P6M1R4</accession>
<reference evidence="2" key="1">
    <citation type="journal article" date="2020" name="Fungal Divers.">
        <title>Resolving the Mortierellaceae phylogeny through synthesis of multi-gene phylogenetics and phylogenomics.</title>
        <authorList>
            <person name="Vandepol N."/>
            <person name="Liber J."/>
            <person name="Desiro A."/>
            <person name="Na H."/>
            <person name="Kennedy M."/>
            <person name="Barry K."/>
            <person name="Grigoriev I.V."/>
            <person name="Miller A.N."/>
            <person name="O'Donnell K."/>
            <person name="Stajich J.E."/>
            <person name="Bonito G."/>
        </authorList>
    </citation>
    <scope>NUCLEOTIDE SEQUENCE</scope>
    <source>
        <strain evidence="2">MES-2147</strain>
    </source>
</reference>
<dbReference type="PANTHER" id="PTHR12697">
    <property type="entry name" value="PBS LYASE HEAT-LIKE PROTEIN"/>
    <property type="match status" value="1"/>
</dbReference>
<dbReference type="Pfam" id="PF13646">
    <property type="entry name" value="HEAT_2"/>
    <property type="match status" value="2"/>
</dbReference>
<dbReference type="InterPro" id="IPR011989">
    <property type="entry name" value="ARM-like"/>
</dbReference>
<dbReference type="Gene3D" id="1.25.10.10">
    <property type="entry name" value="Leucine-rich Repeat Variant"/>
    <property type="match status" value="2"/>
</dbReference>
<gene>
    <name evidence="2" type="ORF">BGZ65_011772</name>
</gene>
<dbReference type="PANTHER" id="PTHR12697:SF5">
    <property type="entry name" value="DEOXYHYPUSINE HYDROXYLASE"/>
    <property type="match status" value="1"/>
</dbReference>
<feature type="coiled-coil region" evidence="1">
    <location>
        <begin position="178"/>
        <end position="212"/>
    </location>
</feature>
<sequence>MDITVPFVKEDDDSQEVLPLRIKYHPGIVLEVVQMDSGRGSGGNTRLNASSDAADLIRSCDTAGNPDRDTHFYHDNATEAISISQQTTKESTVMDDTIDGCQLASALEMNLSVRSQLLAQIKHYGSHIEAMISSEAMRVSGVQNTINQLLKIMRYEISEDKNIQDQFLQMKELVHCLVQSMQDRKETQSVNLQQLERDISEKQQQILQRQIRDIDHLVTIQECVQDAATLALALHEHSVPRLFVVLPRVATHPDQREALLPDQFRLFFLCECGHQSRTEGRPDSPNIHMARHEGYDLENTEEFFDNYSLYLLSVIHILKNGINAPGINIPSVSHLRLAEGVHEVQDVLDLTGNTLQSLLNETISFIREQSPVYQMNKANSEVILSMLDSSDLRSVIRFLKGYDEQLGHAPGNLRQTLMPEGDVKWVCVDHYLERQIEVVAQPQETDTLGTDHEDIEELARLMIIQDHDKIVDMTVLLDSLDTRWIVREKAIGTCQGRPELDESILQTLIGAVKDEHCSVREAAVRMLGGPSEVSNAALRAVISAVNDSYWNVKEAAVDVLESLSEKSRNAAIRILGSQADVSESVIQALVAGLQVEDRTVQTVAVQELSGQAELPQYAVQTYIGMLTHDRLNVREAAAKVLGGQNMLSEVSVMTLINNLTDERWYVREVSVRILSGHDEWSVAVVEALVGTVLDENASVRVAVVRALASELPEESIQTLLEDLQSGDWGTKEAALRVLGSQRSTSGAPIEALIISLRE</sequence>
<name>A0A9P6M1R4_9FUNG</name>
<evidence type="ECO:0000313" key="3">
    <source>
        <dbReference type="Proteomes" id="UP000749646"/>
    </source>
</evidence>
<comment type="caution">
    <text evidence="2">The sequence shown here is derived from an EMBL/GenBank/DDBJ whole genome shotgun (WGS) entry which is preliminary data.</text>
</comment>
<evidence type="ECO:0000313" key="2">
    <source>
        <dbReference type="EMBL" id="KAF9960751.1"/>
    </source>
</evidence>
<dbReference type="SUPFAM" id="SSF48371">
    <property type="entry name" value="ARM repeat"/>
    <property type="match status" value="1"/>
</dbReference>
<proteinExistence type="predicted"/>
<dbReference type="InterPro" id="IPR016024">
    <property type="entry name" value="ARM-type_fold"/>
</dbReference>
<dbReference type="GO" id="GO:0016491">
    <property type="term" value="F:oxidoreductase activity"/>
    <property type="evidence" value="ECO:0007669"/>
    <property type="project" value="TreeGrafter"/>
</dbReference>
<keyword evidence="3" id="KW-1185">Reference proteome</keyword>
<dbReference type="EMBL" id="JAAAHW010006444">
    <property type="protein sequence ID" value="KAF9960751.1"/>
    <property type="molecule type" value="Genomic_DNA"/>
</dbReference>